<dbReference type="NCBIfam" id="TIGR00254">
    <property type="entry name" value="GGDEF"/>
    <property type="match status" value="1"/>
</dbReference>
<protein>
    <recommendedName>
        <fullName evidence="1">diguanylate cyclase</fullName>
        <ecNumber evidence="1">2.7.7.65</ecNumber>
    </recommendedName>
</protein>
<evidence type="ECO:0000256" key="1">
    <source>
        <dbReference type="ARBA" id="ARBA00012528"/>
    </source>
</evidence>
<dbReference type="Pfam" id="PF00990">
    <property type="entry name" value="GGDEF"/>
    <property type="match status" value="1"/>
</dbReference>
<dbReference type="EMBL" id="LDJG01000015">
    <property type="protein sequence ID" value="KRG56835.1"/>
    <property type="molecule type" value="Genomic_DNA"/>
</dbReference>
<feature type="coiled-coil region" evidence="3">
    <location>
        <begin position="324"/>
        <end position="358"/>
    </location>
</feature>
<dbReference type="SUPFAM" id="SSF55073">
    <property type="entry name" value="Nucleotide cyclase"/>
    <property type="match status" value="1"/>
</dbReference>
<name>A0ABR5NJ34_9GAMM</name>
<gene>
    <name evidence="6" type="ORF">ABB22_10295</name>
</gene>
<dbReference type="Proteomes" id="UP000050902">
    <property type="component" value="Unassembled WGS sequence"/>
</dbReference>
<sequence length="517" mass="56714">MADSTDTPPPKPAGLGRILSRRQSMAEPTAPGAPAASAPASHGHGAAPLQRMFAQAHAPEALLHAFAQGMSSLPGELGDLGRLLQSAYDRQEWERYGRLLRQLIDKYIRTIELEPAHGGNGEAERLRDMLRNTLGAVLSSLLQQAPELETQARRMGEELRGWRSGQSLEPVEQHLRELCHQVGVRNDVLHEQHDLLLNLFDLLLQNIAELIDGGSWLHGQIGNVRQMLAGPLDRTSLERTRNDLREVIYRQGVLKQGIDESKAAMRDLMVDFVEQVDGMASQTGEYHDRIASYAVAVRQARSLADLGQLLQSVLQDTARLQSQALRARDRLSSARAEALAAEQRVQQLERELEEAGSQLRTDPLTGALNRRGLQELLADAMGAAQAPLSIAMLDLDHFSQTNADYGHAGGDHALRHLVATTQTRLGSHGQVARLGGDEFVLVLPGMPQDQADAQLRRLQEALAHRPFLHEGQRVHVRFSAGIAQWRAGESADALLQRADRALYAAKQAGRDRVGNAG</sequence>
<dbReference type="InterPro" id="IPR043128">
    <property type="entry name" value="Rev_trsase/Diguanyl_cyclase"/>
</dbReference>
<dbReference type="CDD" id="cd01949">
    <property type="entry name" value="GGDEF"/>
    <property type="match status" value="1"/>
</dbReference>
<evidence type="ECO:0000259" key="5">
    <source>
        <dbReference type="PROSITE" id="PS50887"/>
    </source>
</evidence>
<dbReference type="PROSITE" id="PS50887">
    <property type="entry name" value="GGDEF"/>
    <property type="match status" value="1"/>
</dbReference>
<proteinExistence type="predicted"/>
<evidence type="ECO:0000256" key="3">
    <source>
        <dbReference type="SAM" id="Coils"/>
    </source>
</evidence>
<dbReference type="InterPro" id="IPR000160">
    <property type="entry name" value="GGDEF_dom"/>
</dbReference>
<evidence type="ECO:0000256" key="2">
    <source>
        <dbReference type="ARBA" id="ARBA00034247"/>
    </source>
</evidence>
<dbReference type="RefSeq" id="WP_055766493.1">
    <property type="nucleotide sequence ID" value="NZ_LDJG01000015.1"/>
</dbReference>
<evidence type="ECO:0000256" key="4">
    <source>
        <dbReference type="SAM" id="MobiDB-lite"/>
    </source>
</evidence>
<feature type="domain" description="GGDEF" evidence="5">
    <location>
        <begin position="386"/>
        <end position="517"/>
    </location>
</feature>
<dbReference type="SMART" id="SM00267">
    <property type="entry name" value="GGDEF"/>
    <property type="match status" value="1"/>
</dbReference>
<organism evidence="6 7">
    <name type="scientific">Stenotrophomonas nitritireducens</name>
    <dbReference type="NCBI Taxonomy" id="83617"/>
    <lineage>
        <taxon>Bacteria</taxon>
        <taxon>Pseudomonadati</taxon>
        <taxon>Pseudomonadota</taxon>
        <taxon>Gammaproteobacteria</taxon>
        <taxon>Lysobacterales</taxon>
        <taxon>Lysobacteraceae</taxon>
        <taxon>Stenotrophomonas</taxon>
    </lineage>
</organism>
<comment type="caution">
    <text evidence="6">The sequence shown here is derived from an EMBL/GenBank/DDBJ whole genome shotgun (WGS) entry which is preliminary data.</text>
</comment>
<comment type="catalytic activity">
    <reaction evidence="2">
        <text>2 GTP = 3',3'-c-di-GMP + 2 diphosphate</text>
        <dbReference type="Rhea" id="RHEA:24898"/>
        <dbReference type="ChEBI" id="CHEBI:33019"/>
        <dbReference type="ChEBI" id="CHEBI:37565"/>
        <dbReference type="ChEBI" id="CHEBI:58805"/>
        <dbReference type="EC" id="2.7.7.65"/>
    </reaction>
</comment>
<feature type="compositionally biased region" description="Low complexity" evidence="4">
    <location>
        <begin position="30"/>
        <end position="45"/>
    </location>
</feature>
<dbReference type="PANTHER" id="PTHR45138:SF9">
    <property type="entry name" value="DIGUANYLATE CYCLASE DGCM-RELATED"/>
    <property type="match status" value="1"/>
</dbReference>
<dbReference type="InterPro" id="IPR050469">
    <property type="entry name" value="Diguanylate_Cyclase"/>
</dbReference>
<dbReference type="Gene3D" id="3.30.70.270">
    <property type="match status" value="1"/>
</dbReference>
<accession>A0ABR5NJ34</accession>
<feature type="region of interest" description="Disordered" evidence="4">
    <location>
        <begin position="1"/>
        <end position="45"/>
    </location>
</feature>
<evidence type="ECO:0000313" key="6">
    <source>
        <dbReference type="EMBL" id="KRG56835.1"/>
    </source>
</evidence>
<keyword evidence="3" id="KW-0175">Coiled coil</keyword>
<dbReference type="EC" id="2.7.7.65" evidence="1"/>
<reference evidence="6 7" key="1">
    <citation type="submission" date="2015-05" db="EMBL/GenBank/DDBJ databases">
        <title>Genome sequencing and analysis of members of genus Stenotrophomonas.</title>
        <authorList>
            <person name="Patil P.P."/>
            <person name="Midha S."/>
            <person name="Patil P.B."/>
        </authorList>
    </citation>
    <scope>NUCLEOTIDE SEQUENCE [LARGE SCALE GENOMIC DNA]</scope>
    <source>
        <strain evidence="6 7">DSM 12575</strain>
    </source>
</reference>
<dbReference type="InterPro" id="IPR029787">
    <property type="entry name" value="Nucleotide_cyclase"/>
</dbReference>
<evidence type="ECO:0000313" key="7">
    <source>
        <dbReference type="Proteomes" id="UP000050902"/>
    </source>
</evidence>
<dbReference type="PANTHER" id="PTHR45138">
    <property type="entry name" value="REGULATORY COMPONENTS OF SENSORY TRANSDUCTION SYSTEM"/>
    <property type="match status" value="1"/>
</dbReference>
<keyword evidence="7" id="KW-1185">Reference proteome</keyword>